<dbReference type="Pfam" id="PF01618">
    <property type="entry name" value="MotA_ExbB"/>
    <property type="match status" value="1"/>
</dbReference>
<organism evidence="9 10">
    <name type="scientific">Salinimicrobium flavum</name>
    <dbReference type="NCBI Taxonomy" id="1737065"/>
    <lineage>
        <taxon>Bacteria</taxon>
        <taxon>Pseudomonadati</taxon>
        <taxon>Bacteroidota</taxon>
        <taxon>Flavobacteriia</taxon>
        <taxon>Flavobacteriales</taxon>
        <taxon>Flavobacteriaceae</taxon>
        <taxon>Salinimicrobium</taxon>
    </lineage>
</organism>
<feature type="transmembrane region" description="Helical" evidence="7">
    <location>
        <begin position="59"/>
        <end position="80"/>
    </location>
</feature>
<feature type="transmembrane region" description="Helical" evidence="7">
    <location>
        <begin position="112"/>
        <end position="131"/>
    </location>
</feature>
<evidence type="ECO:0000313" key="9">
    <source>
        <dbReference type="EMBL" id="MFD2518266.1"/>
    </source>
</evidence>
<gene>
    <name evidence="9" type="ORF">ACFSTG_10210</name>
</gene>
<feature type="domain" description="MotA/TolQ/ExbB proton channel" evidence="8">
    <location>
        <begin position="54"/>
        <end position="117"/>
    </location>
</feature>
<keyword evidence="5 7" id="KW-0472">Membrane</keyword>
<evidence type="ECO:0000256" key="3">
    <source>
        <dbReference type="ARBA" id="ARBA00022692"/>
    </source>
</evidence>
<dbReference type="EMBL" id="JBHULT010000009">
    <property type="protein sequence ID" value="MFD2518266.1"/>
    <property type="molecule type" value="Genomic_DNA"/>
</dbReference>
<dbReference type="InterPro" id="IPR002898">
    <property type="entry name" value="MotA_ExbB_proton_chnl"/>
</dbReference>
<comment type="similarity">
    <text evidence="6">Belongs to the exbB/tolQ family.</text>
</comment>
<accession>A0ABW5IXT9</accession>
<evidence type="ECO:0000256" key="2">
    <source>
        <dbReference type="ARBA" id="ARBA00022475"/>
    </source>
</evidence>
<keyword evidence="4 7" id="KW-1133">Transmembrane helix</keyword>
<protein>
    <submittedName>
        <fullName evidence="9">MotA/TolQ/ExbB proton channel family protein</fullName>
    </submittedName>
</protein>
<keyword evidence="6" id="KW-0813">Transport</keyword>
<keyword evidence="6" id="KW-0653">Protein transport</keyword>
<keyword evidence="3 7" id="KW-0812">Transmembrane</keyword>
<evidence type="ECO:0000256" key="1">
    <source>
        <dbReference type="ARBA" id="ARBA00004651"/>
    </source>
</evidence>
<name>A0ABW5IXT9_9FLAO</name>
<evidence type="ECO:0000259" key="8">
    <source>
        <dbReference type="Pfam" id="PF01618"/>
    </source>
</evidence>
<evidence type="ECO:0000256" key="4">
    <source>
        <dbReference type="ARBA" id="ARBA00022989"/>
    </source>
</evidence>
<dbReference type="RefSeq" id="WP_380752062.1">
    <property type="nucleotide sequence ID" value="NZ_JBHULT010000009.1"/>
</dbReference>
<dbReference type="Proteomes" id="UP001597468">
    <property type="component" value="Unassembled WGS sequence"/>
</dbReference>
<proteinExistence type="inferred from homology"/>
<comment type="subcellular location">
    <subcellularLocation>
        <location evidence="1">Cell membrane</location>
        <topology evidence="1">Multi-pass membrane protein</topology>
    </subcellularLocation>
    <subcellularLocation>
        <location evidence="6">Membrane</location>
        <topology evidence="6">Multi-pass membrane protein</topology>
    </subcellularLocation>
</comment>
<evidence type="ECO:0000313" key="10">
    <source>
        <dbReference type="Proteomes" id="UP001597468"/>
    </source>
</evidence>
<comment type="caution">
    <text evidence="9">The sequence shown here is derived from an EMBL/GenBank/DDBJ whole genome shotgun (WGS) entry which is preliminary data.</text>
</comment>
<reference evidence="10" key="1">
    <citation type="journal article" date="2019" name="Int. J. Syst. Evol. Microbiol.">
        <title>The Global Catalogue of Microorganisms (GCM) 10K type strain sequencing project: providing services to taxonomists for standard genome sequencing and annotation.</title>
        <authorList>
            <consortium name="The Broad Institute Genomics Platform"/>
            <consortium name="The Broad Institute Genome Sequencing Center for Infectious Disease"/>
            <person name="Wu L."/>
            <person name="Ma J."/>
        </authorList>
    </citation>
    <scope>NUCLEOTIDE SEQUENCE [LARGE SCALE GENOMIC DNA]</scope>
    <source>
        <strain evidence="10">KCTC 42585</strain>
    </source>
</reference>
<keyword evidence="2" id="KW-1003">Cell membrane</keyword>
<feature type="transmembrane region" description="Helical" evidence="7">
    <location>
        <begin position="25"/>
        <end position="47"/>
    </location>
</feature>
<evidence type="ECO:0000256" key="5">
    <source>
        <dbReference type="ARBA" id="ARBA00023136"/>
    </source>
</evidence>
<evidence type="ECO:0000256" key="6">
    <source>
        <dbReference type="RuleBase" id="RU004057"/>
    </source>
</evidence>
<keyword evidence="10" id="KW-1185">Reference proteome</keyword>
<evidence type="ECO:0000256" key="7">
    <source>
        <dbReference type="SAM" id="Phobius"/>
    </source>
</evidence>
<sequence length="135" mass="15224">MIALQQQAQRGIFEVLAARFEEGGFFIMMLILIVLILGLFLLVKGIYFAGKKDPKIARIILLLNSVGLFALVLGVFGQLIKLIETLDYLSSFEDTTPRDFADGLKMTMLPTLFGAFVFLCTRFSTIVLNWVRPMR</sequence>